<name>A0AA96YDD3_9CYAN</name>
<dbReference type="PANTHER" id="PTHR11122">
    <property type="entry name" value="APOSPORY-ASSOCIATED PROTEIN C-RELATED"/>
    <property type="match status" value="1"/>
</dbReference>
<dbReference type="GO" id="GO:0030246">
    <property type="term" value="F:carbohydrate binding"/>
    <property type="evidence" value="ECO:0007669"/>
    <property type="project" value="InterPro"/>
</dbReference>
<dbReference type="CDD" id="cd09025">
    <property type="entry name" value="Aldose_epim_Slr1438"/>
    <property type="match status" value="1"/>
</dbReference>
<dbReference type="GO" id="GO:0005975">
    <property type="term" value="P:carbohydrate metabolic process"/>
    <property type="evidence" value="ECO:0007669"/>
    <property type="project" value="InterPro"/>
</dbReference>
<dbReference type="EMBL" id="CP053540">
    <property type="protein sequence ID" value="WOB44795.1"/>
    <property type="molecule type" value="Genomic_DNA"/>
</dbReference>
<organism evidence="1">
    <name type="scientific">Thermoleptolyngbya oregonensis NK1-22</name>
    <dbReference type="NCBI Taxonomy" id="2547457"/>
    <lineage>
        <taxon>Bacteria</taxon>
        <taxon>Bacillati</taxon>
        <taxon>Cyanobacteriota</taxon>
        <taxon>Cyanophyceae</taxon>
        <taxon>Oculatellales</taxon>
        <taxon>Oculatellaceae</taxon>
        <taxon>Thermoleptolyngbya</taxon>
    </lineage>
</organism>
<dbReference type="GO" id="GO:0016853">
    <property type="term" value="F:isomerase activity"/>
    <property type="evidence" value="ECO:0007669"/>
    <property type="project" value="InterPro"/>
</dbReference>
<dbReference type="KEGG" id="tog:HNI00_17795"/>
<dbReference type="AlphaFoldDB" id="A0AA96YDD3"/>
<dbReference type="Gene3D" id="2.70.98.10">
    <property type="match status" value="1"/>
</dbReference>
<dbReference type="InterPro" id="IPR008183">
    <property type="entry name" value="Aldose_1/G6P_1-epimerase"/>
</dbReference>
<dbReference type="SUPFAM" id="SSF74650">
    <property type="entry name" value="Galactose mutarotase-like"/>
    <property type="match status" value="1"/>
</dbReference>
<dbReference type="PANTHER" id="PTHR11122:SF13">
    <property type="entry name" value="GLUCOSE-6-PHOSPHATE 1-EPIMERASE"/>
    <property type="match status" value="1"/>
</dbReference>
<protein>
    <submittedName>
        <fullName evidence="1">Aldose epimerase</fullName>
    </submittedName>
</protein>
<reference evidence="1" key="1">
    <citation type="submission" date="2020-05" db="EMBL/GenBank/DDBJ databases">
        <authorList>
            <person name="Zhu T."/>
            <person name="Keshari N."/>
            <person name="Lu X."/>
        </authorList>
    </citation>
    <scope>NUCLEOTIDE SEQUENCE</scope>
    <source>
        <strain evidence="1">NK1-22</strain>
    </source>
</reference>
<accession>A0AA96YDD3</accession>
<dbReference type="InterPro" id="IPR014718">
    <property type="entry name" value="GH-type_carb-bd"/>
</dbReference>
<gene>
    <name evidence="1" type="ORF">HNI00_17795</name>
</gene>
<dbReference type="Pfam" id="PF01263">
    <property type="entry name" value="Aldose_epim"/>
    <property type="match status" value="1"/>
</dbReference>
<proteinExistence type="predicted"/>
<dbReference type="InterPro" id="IPR011013">
    <property type="entry name" value="Gal_mutarotase_sf_dom"/>
</dbReference>
<sequence>MIRGVVNFPKAVFEVSQHPSQYLTYALTDSTTDARLEVVPERGGIITRWSVQGRDILYLDEARFADPSLSVRGGIPILFPICGNLPNNAYTYNGQTYLLKQHGFARDLPWQVTHTEALDRASITLNLSSSDQTRALYPFEFSLDFTYILEGNRLVLQQQVTNSGNTIMPFSLGLHPYFSVSDKARLDFDIPSTQYVDQRTQETHAYMDGFDFSQDEIDVLFRKLSFQSATVEDFRENLKLRLDFDDPYTMLVFWTLKGKDFYCLEPWTGPRNALNTGDHLIELAPGGTVRTSFRITAQLS</sequence>
<evidence type="ECO:0000313" key="1">
    <source>
        <dbReference type="EMBL" id="WOB44795.1"/>
    </source>
</evidence>